<reference evidence="1 2" key="1">
    <citation type="submission" date="2020-02" db="EMBL/GenBank/DDBJ databases">
        <title>Draft genome sequence of Haematococcus lacustris strain NIES-144.</title>
        <authorList>
            <person name="Morimoto D."/>
            <person name="Nakagawa S."/>
            <person name="Yoshida T."/>
            <person name="Sawayama S."/>
        </authorList>
    </citation>
    <scope>NUCLEOTIDE SEQUENCE [LARGE SCALE GENOMIC DNA]</scope>
    <source>
        <strain evidence="1 2">NIES-144</strain>
    </source>
</reference>
<comment type="caution">
    <text evidence="1">The sequence shown here is derived from an EMBL/GenBank/DDBJ whole genome shotgun (WGS) entry which is preliminary data.</text>
</comment>
<dbReference type="AlphaFoldDB" id="A0A6A0AK65"/>
<gene>
    <name evidence="1" type="ORF">HaLaN_32297</name>
</gene>
<keyword evidence="2" id="KW-1185">Reference proteome</keyword>
<dbReference type="Proteomes" id="UP000485058">
    <property type="component" value="Unassembled WGS sequence"/>
</dbReference>
<dbReference type="EMBL" id="BLLF01007526">
    <property type="protein sequence ID" value="GFH32988.1"/>
    <property type="molecule type" value="Genomic_DNA"/>
</dbReference>
<organism evidence="1 2">
    <name type="scientific">Haematococcus lacustris</name>
    <name type="common">Green alga</name>
    <name type="synonym">Haematococcus pluvialis</name>
    <dbReference type="NCBI Taxonomy" id="44745"/>
    <lineage>
        <taxon>Eukaryota</taxon>
        <taxon>Viridiplantae</taxon>
        <taxon>Chlorophyta</taxon>
        <taxon>core chlorophytes</taxon>
        <taxon>Chlorophyceae</taxon>
        <taxon>CS clade</taxon>
        <taxon>Chlamydomonadales</taxon>
        <taxon>Haematococcaceae</taxon>
        <taxon>Haematococcus</taxon>
    </lineage>
</organism>
<name>A0A6A0AK65_HAELA</name>
<accession>A0A6A0AK65</accession>
<sequence>MARLHSQAFAQTWYCDKKLIDVWPAHSSVTDPCSFNELTGGTAIVNGHGRWREDALRPNQKTQIIDTSSSGLHLGEERVTMFIYLRAGLPVEETPSC</sequence>
<evidence type="ECO:0000313" key="2">
    <source>
        <dbReference type="Proteomes" id="UP000485058"/>
    </source>
</evidence>
<protein>
    <submittedName>
        <fullName evidence="1">Uncharacterized protein</fullName>
    </submittedName>
</protein>
<evidence type="ECO:0000313" key="1">
    <source>
        <dbReference type="EMBL" id="GFH32988.1"/>
    </source>
</evidence>
<feature type="non-terminal residue" evidence="1">
    <location>
        <position position="1"/>
    </location>
</feature>
<proteinExistence type="predicted"/>